<feature type="compositionally biased region" description="Basic and acidic residues" evidence="6">
    <location>
        <begin position="626"/>
        <end position="650"/>
    </location>
</feature>
<feature type="transmembrane region" description="Helical" evidence="7">
    <location>
        <begin position="402"/>
        <end position="427"/>
    </location>
</feature>
<feature type="transmembrane region" description="Helical" evidence="7">
    <location>
        <begin position="34"/>
        <end position="54"/>
    </location>
</feature>
<dbReference type="PANTHER" id="PTHR21355">
    <property type="entry name" value="G-PROTEIN COUPLED RECEPTOR-ASSOCIATED PROTEIN LMBRD2"/>
    <property type="match status" value="1"/>
</dbReference>
<organism evidence="8">
    <name type="scientific">Cacopsylla melanoneura</name>
    <dbReference type="NCBI Taxonomy" id="428564"/>
    <lineage>
        <taxon>Eukaryota</taxon>
        <taxon>Metazoa</taxon>
        <taxon>Ecdysozoa</taxon>
        <taxon>Arthropoda</taxon>
        <taxon>Hexapoda</taxon>
        <taxon>Insecta</taxon>
        <taxon>Pterygota</taxon>
        <taxon>Neoptera</taxon>
        <taxon>Paraneoptera</taxon>
        <taxon>Hemiptera</taxon>
        <taxon>Sternorrhyncha</taxon>
        <taxon>Psylloidea</taxon>
        <taxon>Psyllidae</taxon>
        <taxon>Psyllinae</taxon>
        <taxon>Cacopsylla</taxon>
    </lineage>
</organism>
<keyword evidence="4 7" id="KW-1133">Transmembrane helix</keyword>
<accession>A0A8D8UK76</accession>
<keyword evidence="3 7" id="KW-0812">Transmembrane</keyword>
<dbReference type="InterPro" id="IPR051584">
    <property type="entry name" value="GPCR-associated_LMBR1"/>
</dbReference>
<dbReference type="PANTHER" id="PTHR21355:SF0">
    <property type="entry name" value="G-PROTEIN COUPLED RECEPTOR-ASSOCIATED PROTEIN LMBRD2"/>
    <property type="match status" value="1"/>
</dbReference>
<evidence type="ECO:0000256" key="2">
    <source>
        <dbReference type="ARBA" id="ARBA00010487"/>
    </source>
</evidence>
<keyword evidence="5 7" id="KW-0472">Membrane</keyword>
<dbReference type="Pfam" id="PF04791">
    <property type="entry name" value="LMBR1"/>
    <property type="match status" value="1"/>
</dbReference>
<proteinExistence type="inferred from homology"/>
<sequence length="650" mass="75024">MSFISSSLILNIIFAFLIVVVLINRYANWRKQNVVVTFAVIISWYFSFLIIFILPLDITSTVYRQCTQNNATANETCVQPLNFVEGDTLPHLWRIIYWSTQFLTWFLLPLMQSYAKAGEFHFKLKLKCALYDNFIYYASFFALALLLLVYLMIKQLDVFNIQRLKAIASSASNTWGLFLLVLLLGYALVDIPRELWLSGKRRHLLNKAYFKLSKLSVDKSEAEETLHDILDSLQIVDQYIGVTDLLYQYLSTINQKIPGHVKQNMRRQQRVDEDIIPPSYKTLVNLHSQLIKALQTYGRTHTQWGMMVQQVILLEDIEKNQSNRERSFVHSFPLDHQTSFLVINPRIEWYWRCWIEPKLMLVLGVIAGLMSFAVLWSEVTFFNKSPVLSLFAILFNRSAMTYDYFTIECLTLLGIAYLCFCAYSTVFKIRLLNFVYLAPHQLTDEYSLIFAGMLLCRLTPPLCLNFLGMIHLDSHIIQNHALETYYTQVMGHMDVISIISDGFNIYFPMLMLLLCLATYFSVGSKLLSIVGFHQFLTDDEVTTDLIDEGKVLITREKRKRQRLEETQGRQREFQERFGTGAGTGSTANVRNVPSSRGGIESSSRPYNSHSMKTNLLEAAAPIEGYHTTEDTSTEVRDPMRDPPRGIFDDI</sequence>
<dbReference type="EMBL" id="HBUF01344073">
    <property type="protein sequence ID" value="CAG6707364.1"/>
    <property type="molecule type" value="Transcribed_RNA"/>
</dbReference>
<name>A0A8D8UK76_9HEMI</name>
<evidence type="ECO:0000256" key="7">
    <source>
        <dbReference type="SAM" id="Phobius"/>
    </source>
</evidence>
<evidence type="ECO:0000313" key="8">
    <source>
        <dbReference type="EMBL" id="CAG6707364.1"/>
    </source>
</evidence>
<feature type="transmembrane region" description="Helical" evidence="7">
    <location>
        <begin position="503"/>
        <end position="522"/>
    </location>
</feature>
<evidence type="ECO:0000256" key="5">
    <source>
        <dbReference type="ARBA" id="ARBA00023136"/>
    </source>
</evidence>
<dbReference type="AlphaFoldDB" id="A0A8D8UK76"/>
<comment type="similarity">
    <text evidence="2">Belongs to the LIMR family.</text>
</comment>
<feature type="transmembrane region" description="Helical" evidence="7">
    <location>
        <begin position="359"/>
        <end position="382"/>
    </location>
</feature>
<feature type="compositionally biased region" description="Basic and acidic residues" evidence="6">
    <location>
        <begin position="562"/>
        <end position="575"/>
    </location>
</feature>
<comment type="subcellular location">
    <subcellularLocation>
        <location evidence="1">Membrane</location>
        <topology evidence="1">Multi-pass membrane protein</topology>
    </subcellularLocation>
</comment>
<evidence type="ECO:0000256" key="1">
    <source>
        <dbReference type="ARBA" id="ARBA00004141"/>
    </source>
</evidence>
<feature type="transmembrane region" description="Helical" evidence="7">
    <location>
        <begin position="134"/>
        <end position="153"/>
    </location>
</feature>
<evidence type="ECO:0000256" key="6">
    <source>
        <dbReference type="SAM" id="MobiDB-lite"/>
    </source>
</evidence>
<feature type="transmembrane region" description="Helical" evidence="7">
    <location>
        <begin position="173"/>
        <end position="192"/>
    </location>
</feature>
<reference evidence="8" key="1">
    <citation type="submission" date="2021-05" db="EMBL/GenBank/DDBJ databases">
        <authorList>
            <person name="Alioto T."/>
            <person name="Alioto T."/>
            <person name="Gomez Garrido J."/>
        </authorList>
    </citation>
    <scope>NUCLEOTIDE SEQUENCE</scope>
</reference>
<protein>
    <submittedName>
        <fullName evidence="8">LMBR1 domain-containing protein 2 homolog</fullName>
    </submittedName>
</protein>
<feature type="transmembrane region" description="Helical" evidence="7">
    <location>
        <begin position="6"/>
        <end position="27"/>
    </location>
</feature>
<dbReference type="GO" id="GO:0016020">
    <property type="term" value="C:membrane"/>
    <property type="evidence" value="ECO:0007669"/>
    <property type="project" value="UniProtKB-SubCell"/>
</dbReference>
<dbReference type="InterPro" id="IPR006876">
    <property type="entry name" value="LMBR1-like_membr_prot"/>
</dbReference>
<evidence type="ECO:0000256" key="3">
    <source>
        <dbReference type="ARBA" id="ARBA00022692"/>
    </source>
</evidence>
<feature type="region of interest" description="Disordered" evidence="6">
    <location>
        <begin position="562"/>
        <end position="650"/>
    </location>
</feature>
<feature type="compositionally biased region" description="Polar residues" evidence="6">
    <location>
        <begin position="584"/>
        <end position="613"/>
    </location>
</feature>
<evidence type="ECO:0000256" key="4">
    <source>
        <dbReference type="ARBA" id="ARBA00022989"/>
    </source>
</evidence>